<dbReference type="EMBL" id="JAMYXC010000251">
    <property type="protein sequence ID" value="MCP1169987.1"/>
    <property type="molecule type" value="Genomic_DNA"/>
</dbReference>
<dbReference type="RefSeq" id="WP_253334120.1">
    <property type="nucleotide sequence ID" value="NZ_JAMYXC010000251.1"/>
</dbReference>
<comment type="caution">
    <text evidence="3">The sequence shown here is derived from an EMBL/GenBank/DDBJ whole genome shotgun (WGS) entry which is preliminary data.</text>
</comment>
<name>A0A9X2FQK8_9RHOB</name>
<reference evidence="3" key="1">
    <citation type="submission" date="2022-06" db="EMBL/GenBank/DDBJ databases">
        <title>Limimaricola sediminis sp. nov., isolated from an intertidal sediment.</title>
        <authorList>
            <person name="Shao X."/>
        </authorList>
    </citation>
    <scope>NUCLEOTIDE SEQUENCE</scope>
    <source>
        <strain evidence="3">ASW11-118</strain>
    </source>
</reference>
<accession>A0A9X2FQK8</accession>
<feature type="compositionally biased region" description="Pro residues" evidence="1">
    <location>
        <begin position="71"/>
        <end position="80"/>
    </location>
</feature>
<sequence length="157" mass="15625">MPRMTRMLPVLALLPLLAACEELTTVAVEQPAPVFPAPAPAPAPTPAPEPSARLSTPAPVASAPIASAAPTPAPAAPAPGPEAVVASAPQENVSAPAVVLDALLPGTPPSAVFQNGDGCYLFSIERTEPLSGYPVRDSAGAPLCENDDGTVGPRPAS</sequence>
<evidence type="ECO:0000313" key="4">
    <source>
        <dbReference type="Proteomes" id="UP001139477"/>
    </source>
</evidence>
<dbReference type="AlphaFoldDB" id="A0A9X2FQK8"/>
<feature type="region of interest" description="Disordered" evidence="1">
    <location>
        <begin position="39"/>
        <end position="84"/>
    </location>
</feature>
<feature type="compositionally biased region" description="Low complexity" evidence="1">
    <location>
        <begin position="57"/>
        <end position="70"/>
    </location>
</feature>
<keyword evidence="2" id="KW-0732">Signal</keyword>
<protein>
    <submittedName>
        <fullName evidence="3">Uncharacterized protein</fullName>
    </submittedName>
</protein>
<dbReference type="PROSITE" id="PS51257">
    <property type="entry name" value="PROKAR_LIPOPROTEIN"/>
    <property type="match status" value="1"/>
</dbReference>
<evidence type="ECO:0000256" key="2">
    <source>
        <dbReference type="SAM" id="SignalP"/>
    </source>
</evidence>
<keyword evidence="4" id="KW-1185">Reference proteome</keyword>
<proteinExistence type="predicted"/>
<evidence type="ECO:0000313" key="3">
    <source>
        <dbReference type="EMBL" id="MCP1169987.1"/>
    </source>
</evidence>
<feature type="region of interest" description="Disordered" evidence="1">
    <location>
        <begin position="131"/>
        <end position="157"/>
    </location>
</feature>
<feature type="compositionally biased region" description="Pro residues" evidence="1">
    <location>
        <begin position="39"/>
        <end position="49"/>
    </location>
</feature>
<organism evidence="3 4">
    <name type="scientific">Limimaricola litoreus</name>
    <dbReference type="NCBI Taxonomy" id="2955316"/>
    <lineage>
        <taxon>Bacteria</taxon>
        <taxon>Pseudomonadati</taxon>
        <taxon>Pseudomonadota</taxon>
        <taxon>Alphaproteobacteria</taxon>
        <taxon>Rhodobacterales</taxon>
        <taxon>Paracoccaceae</taxon>
        <taxon>Limimaricola</taxon>
    </lineage>
</organism>
<evidence type="ECO:0000256" key="1">
    <source>
        <dbReference type="SAM" id="MobiDB-lite"/>
    </source>
</evidence>
<dbReference type="Proteomes" id="UP001139477">
    <property type="component" value="Unassembled WGS sequence"/>
</dbReference>
<feature type="signal peptide" evidence="2">
    <location>
        <begin position="1"/>
        <end position="18"/>
    </location>
</feature>
<feature type="chain" id="PRO_5040762338" evidence="2">
    <location>
        <begin position="19"/>
        <end position="157"/>
    </location>
</feature>
<gene>
    <name evidence="3" type="ORF">NHG85_15885</name>
</gene>